<organism evidence="4 5">
    <name type="scientific">Nitrospirillum viridazoti CBAmc</name>
    <dbReference type="NCBI Taxonomy" id="1441467"/>
    <lineage>
        <taxon>Bacteria</taxon>
        <taxon>Pseudomonadati</taxon>
        <taxon>Pseudomonadota</taxon>
        <taxon>Alphaproteobacteria</taxon>
        <taxon>Rhodospirillales</taxon>
        <taxon>Azospirillaceae</taxon>
        <taxon>Nitrospirillum</taxon>
        <taxon>Nitrospirillum viridazoti</taxon>
    </lineage>
</organism>
<sequence>MPHIIVKMYAGRSEAQKTKLAEELTRTLMTHMGSSEASVSITIEDIDPADWVETVYKPDIVDKPTTLYKKPGYDPR</sequence>
<dbReference type="InterPro" id="IPR014347">
    <property type="entry name" value="Tautomerase/MIF_sf"/>
</dbReference>
<dbReference type="InterPro" id="IPR017284">
    <property type="entry name" value="Tautomerase_PptA"/>
</dbReference>
<evidence type="ECO:0000259" key="3">
    <source>
        <dbReference type="Pfam" id="PF01361"/>
    </source>
</evidence>
<accession>A0A248K387</accession>
<reference evidence="4 5" key="1">
    <citation type="submission" date="2017-06" db="EMBL/GenBank/DDBJ databases">
        <title>Complete genome sequence of Nitrospirillum amazonense strain CBAmC, an endophytic nitrogen-fixing and plant growth-promoting bacterium, isolated from sugarcane.</title>
        <authorList>
            <person name="Schwab S."/>
            <person name="dos Santos Teixeira K.R."/>
            <person name="Simoes Araujo J.L."/>
            <person name="Soares Vidal M."/>
            <person name="Borges de Freitas H.R."/>
            <person name="Rivello Crivelaro A.L."/>
            <person name="Bueno de Camargo Nunes A."/>
            <person name="dos Santos C.M."/>
            <person name="Palmeira da Silva Rosa D."/>
            <person name="da Silva Padilha D."/>
            <person name="da Silva E."/>
            <person name="Araujo Terra L."/>
            <person name="Soares Mendes V."/>
            <person name="Farinelli L."/>
            <person name="Magalhaes Cruz L."/>
            <person name="Baldani J.I."/>
        </authorList>
    </citation>
    <scope>NUCLEOTIDE SEQUENCE [LARGE SCALE GENOMIC DNA]</scope>
    <source>
        <strain evidence="4 5">CBAmC</strain>
    </source>
</reference>
<proteinExistence type="predicted"/>
<protein>
    <submittedName>
        <fullName evidence="4">4-oxalocrotonate tautomerase</fullName>
    </submittedName>
</protein>
<dbReference type="RefSeq" id="WP_088875630.1">
    <property type="nucleotide sequence ID" value="NZ_CP022113.1"/>
</dbReference>
<name>A0A248K387_9PROT</name>
<evidence type="ECO:0000256" key="2">
    <source>
        <dbReference type="PIRSR" id="PIRSR037799-1"/>
    </source>
</evidence>
<keyword evidence="1" id="KW-0413">Isomerase</keyword>
<feature type="active site" description="Proton acceptor; via imino nitrogen" evidence="2">
    <location>
        <position position="2"/>
    </location>
</feature>
<dbReference type="Proteomes" id="UP000197153">
    <property type="component" value="Chromosome 4"/>
</dbReference>
<gene>
    <name evidence="4" type="ORF">Y958_30420</name>
</gene>
<dbReference type="SUPFAM" id="SSF55331">
    <property type="entry name" value="Tautomerase/MIF"/>
    <property type="match status" value="1"/>
</dbReference>
<evidence type="ECO:0000313" key="5">
    <source>
        <dbReference type="Proteomes" id="UP000197153"/>
    </source>
</evidence>
<feature type="domain" description="4-oxalocrotonate tautomerase-like" evidence="3">
    <location>
        <begin position="2"/>
        <end position="52"/>
    </location>
</feature>
<dbReference type="PIRSF" id="PIRSF037799">
    <property type="entry name" value="Tautomer_YdcE_prd"/>
    <property type="match status" value="1"/>
</dbReference>
<dbReference type="KEGG" id="nao:Y958_30420"/>
<dbReference type="AlphaFoldDB" id="A0A248K387"/>
<keyword evidence="5" id="KW-1185">Reference proteome</keyword>
<dbReference type="GO" id="GO:0016862">
    <property type="term" value="F:intramolecular oxidoreductase activity, interconverting keto- and enol-groups"/>
    <property type="evidence" value="ECO:0007669"/>
    <property type="project" value="InterPro"/>
</dbReference>
<dbReference type="Pfam" id="PF01361">
    <property type="entry name" value="Tautomerase"/>
    <property type="match status" value="1"/>
</dbReference>
<dbReference type="Gene3D" id="3.30.429.10">
    <property type="entry name" value="Macrophage Migration Inhibitory Factor"/>
    <property type="match status" value="1"/>
</dbReference>
<dbReference type="EMBL" id="CP022113">
    <property type="protein sequence ID" value="ASG25259.1"/>
    <property type="molecule type" value="Genomic_DNA"/>
</dbReference>
<evidence type="ECO:0000256" key="1">
    <source>
        <dbReference type="ARBA" id="ARBA00023235"/>
    </source>
</evidence>
<dbReference type="GO" id="GO:0005737">
    <property type="term" value="C:cytoplasm"/>
    <property type="evidence" value="ECO:0007669"/>
    <property type="project" value="InterPro"/>
</dbReference>
<evidence type="ECO:0000313" key="4">
    <source>
        <dbReference type="EMBL" id="ASG25259.1"/>
    </source>
</evidence>
<dbReference type="InterPro" id="IPR004370">
    <property type="entry name" value="4-OT-like_dom"/>
</dbReference>